<keyword evidence="4" id="KW-1185">Reference proteome</keyword>
<dbReference type="OrthoDB" id="301326at2759"/>
<proteinExistence type="predicted"/>
<organism evidence="3 4">
    <name type="scientific">Paramecium pentaurelia</name>
    <dbReference type="NCBI Taxonomy" id="43138"/>
    <lineage>
        <taxon>Eukaryota</taxon>
        <taxon>Sar</taxon>
        <taxon>Alveolata</taxon>
        <taxon>Ciliophora</taxon>
        <taxon>Intramacronucleata</taxon>
        <taxon>Oligohymenophorea</taxon>
        <taxon>Peniculida</taxon>
        <taxon>Parameciidae</taxon>
        <taxon>Paramecium</taxon>
    </lineage>
</organism>
<protein>
    <submittedName>
        <fullName evidence="3">Uncharacterized protein</fullName>
    </submittedName>
</protein>
<feature type="compositionally biased region" description="Polar residues" evidence="2">
    <location>
        <begin position="246"/>
        <end position="277"/>
    </location>
</feature>
<dbReference type="EMBL" id="CAJJDO010000024">
    <property type="protein sequence ID" value="CAD8153549.1"/>
    <property type="molecule type" value="Genomic_DNA"/>
</dbReference>
<feature type="compositionally biased region" description="Polar residues" evidence="2">
    <location>
        <begin position="287"/>
        <end position="304"/>
    </location>
</feature>
<evidence type="ECO:0000313" key="3">
    <source>
        <dbReference type="EMBL" id="CAD8153549.1"/>
    </source>
</evidence>
<feature type="region of interest" description="Disordered" evidence="2">
    <location>
        <begin position="392"/>
        <end position="414"/>
    </location>
</feature>
<gene>
    <name evidence="3" type="ORF">PPENT_87.1.T0240279</name>
</gene>
<sequence length="414" mass="48659">MNYQKSRILSDNEIQSIYEQLQTNLKLMTECLKHNKTLMKDFGKATCDYGDKIEDLSKRTIKDMMKINTNYILKEMSGQIKIIGSQIIGTSQAIKELMNPILEEGKVLKQSYNDYVKQINQRKKDQEEQFKKLDELKTKIAVYQTSVYPIEKQMTAQFRQLKQQEQMMIEEQKLKFIYVGQCKTDLNNFIIEENQTVEQKINQITLKCYELVSLCMDEYNKKFKDIAKVKQLMDYSMKFCDRSSKRSITPQKNQRLSHCSSQNGYSQRSRSPSTQLQGIERIRDNSNSKQDISIAKSNQCQKENLQTKEPSRDAMISTRIQSKSQAKRNEDFNIVESEIFEDFLNKNYNISNNNNNNNNNNKNIGQNKQRSFLNENFNESKGNIMKSQSKINIKQRNDSKRQISNRFNSDDDYI</sequence>
<reference evidence="3" key="1">
    <citation type="submission" date="2021-01" db="EMBL/GenBank/DDBJ databases">
        <authorList>
            <consortium name="Genoscope - CEA"/>
            <person name="William W."/>
        </authorList>
    </citation>
    <scope>NUCLEOTIDE SEQUENCE</scope>
</reference>
<comment type="caution">
    <text evidence="3">The sequence shown here is derived from an EMBL/GenBank/DDBJ whole genome shotgun (WGS) entry which is preliminary data.</text>
</comment>
<evidence type="ECO:0000313" key="4">
    <source>
        <dbReference type="Proteomes" id="UP000689195"/>
    </source>
</evidence>
<evidence type="ECO:0000256" key="2">
    <source>
        <dbReference type="SAM" id="MobiDB-lite"/>
    </source>
</evidence>
<evidence type="ECO:0000256" key="1">
    <source>
        <dbReference type="SAM" id="Coils"/>
    </source>
</evidence>
<feature type="coiled-coil region" evidence="1">
    <location>
        <begin position="109"/>
        <end position="136"/>
    </location>
</feature>
<keyword evidence="1" id="KW-0175">Coiled coil</keyword>
<feature type="region of interest" description="Disordered" evidence="2">
    <location>
        <begin position="245"/>
        <end position="327"/>
    </location>
</feature>
<name>A0A8S1TRI6_9CILI</name>
<dbReference type="Proteomes" id="UP000689195">
    <property type="component" value="Unassembled WGS sequence"/>
</dbReference>
<accession>A0A8S1TRI6</accession>
<dbReference type="AlphaFoldDB" id="A0A8S1TRI6"/>